<feature type="region of interest" description="Disordered" evidence="2">
    <location>
        <begin position="608"/>
        <end position="668"/>
    </location>
</feature>
<feature type="region of interest" description="Disordered" evidence="2">
    <location>
        <begin position="911"/>
        <end position="953"/>
    </location>
</feature>
<reference evidence="3" key="1">
    <citation type="submission" date="2023-03" db="EMBL/GenBank/DDBJ databases">
        <authorList>
            <person name="Steffen K."/>
            <person name="Cardenas P."/>
        </authorList>
    </citation>
    <scope>NUCLEOTIDE SEQUENCE</scope>
</reference>
<dbReference type="EMBL" id="CASHTH010000244">
    <property type="protein sequence ID" value="CAI7995349.1"/>
    <property type="molecule type" value="Genomic_DNA"/>
</dbReference>
<evidence type="ECO:0000256" key="2">
    <source>
        <dbReference type="SAM" id="MobiDB-lite"/>
    </source>
</evidence>
<feature type="compositionally biased region" description="Polar residues" evidence="2">
    <location>
        <begin position="526"/>
        <end position="540"/>
    </location>
</feature>
<dbReference type="PANTHER" id="PTHR28660:SF1">
    <property type="entry name" value="COILED-COIL DOMAIN-CONTAINING PROTEIN 73"/>
    <property type="match status" value="1"/>
</dbReference>
<organism evidence="3 4">
    <name type="scientific">Geodia barretti</name>
    <name type="common">Barrett's horny sponge</name>
    <dbReference type="NCBI Taxonomy" id="519541"/>
    <lineage>
        <taxon>Eukaryota</taxon>
        <taxon>Metazoa</taxon>
        <taxon>Porifera</taxon>
        <taxon>Demospongiae</taxon>
        <taxon>Heteroscleromorpha</taxon>
        <taxon>Tetractinellida</taxon>
        <taxon>Astrophorina</taxon>
        <taxon>Geodiidae</taxon>
        <taxon>Geodia</taxon>
    </lineage>
</organism>
<proteinExistence type="predicted"/>
<feature type="compositionally biased region" description="Basic and acidic residues" evidence="2">
    <location>
        <begin position="613"/>
        <end position="625"/>
    </location>
</feature>
<feature type="compositionally biased region" description="Low complexity" evidence="2">
    <location>
        <begin position="771"/>
        <end position="784"/>
    </location>
</feature>
<feature type="compositionally biased region" description="Low complexity" evidence="2">
    <location>
        <begin position="61"/>
        <end position="85"/>
    </location>
</feature>
<dbReference type="PANTHER" id="PTHR28660">
    <property type="entry name" value="COILED-COIL DOMAIN-CONTAINING PROTEIN 73"/>
    <property type="match status" value="1"/>
</dbReference>
<keyword evidence="1" id="KW-0175">Coiled coil</keyword>
<dbReference type="AlphaFoldDB" id="A0AA35W5H6"/>
<evidence type="ECO:0000313" key="4">
    <source>
        <dbReference type="Proteomes" id="UP001174909"/>
    </source>
</evidence>
<evidence type="ECO:0000256" key="1">
    <source>
        <dbReference type="SAM" id="Coils"/>
    </source>
</evidence>
<sequence>METDHLTSHTSTIPEEPCPDKNGAAIAEIESRPGATVDHAPLPPLLTGVDGTGTSTGGSVVGSVSPAYSHHSSSNSAHSTCGGSSVRSVRAGVTTTTTIRKSTAKTKHSGGYSVGSGGRTENSLDLDGFDVLRFRSKFLQTVEELKMRREADVKKEKRIRELMEEKHQLQQKCDEVESCYSQHLEQCSHQEQEVRKQFTSQIRHLQEDKARQVCLEETRHKEIKALKDEIRALQLSKYNLEKKVEDQGRQLEVGGLSRESILREMSGVEAKYQTVLGQVAATSSQMTLLEANVKEAVEMSRKLRYVNEHQRCLLAGVETELESARLDLVRARGSSVADRLSDSRGDREQLSGRKTTAQELKMTIELNKQLQAQLSGVRRDHQAALDQLKEAHTLLDKHIETSNRAQENEKKLREEVEKLREEKERLDVDLVTLKEELTSQRQELTNGVEDWKAKACYCQACDELETERNNCEHSLRSEIETLMREREKSEEEMDRGWQGKVEKLEESLREIETQHRVKNLEDKDVQVSTVPSAAISSPKTPLQLKPHHTHSTSSGSPLTGRPSPNESATPECMIVGVIEPVAVGTTSATTEPIAAETKSMSTESIVMGTKSVTPEKTKSAHREVVKPSNNETNGVPSPPALSPEVISESRSTSPAAEDPVMPPTPVGLPLLALPSPHLHLERVQLPLKMEEGDASQSSKDVPTVKRRFDKQQHVNLTTTSSNDTDSPAKKQKLLPQNDSVVTGKSRSQQDTANSETKAIETELQSQRQLNSSSFAPLSQPSSVSYRRDHERESLSLSQSATDTRCKKGKTIPWRIELPQSFYASKNRGGNCPSTDTTVKEKTGDVSPSDGKITTPIQNVILTASASCQNPPTPCGMTDQSPAGSKMKNYSLQNAPPNTPLVDQPLLHPTLQHTATPSSVCPEPSADQSVPHSPGGSGNFAIVFSEGEEEGEDEVTTKDNLLSSQMNRQIQKVTSFLKTDRLRRTKVPKL</sequence>
<accession>A0AA35W5H6</accession>
<gene>
    <name evidence="3" type="ORF">GBAR_LOCUS1679</name>
</gene>
<dbReference type="Pfam" id="PF15818">
    <property type="entry name" value="CCDC73"/>
    <property type="match status" value="1"/>
</dbReference>
<feature type="region of interest" description="Disordered" evidence="2">
    <location>
        <begin position="824"/>
        <end position="852"/>
    </location>
</feature>
<dbReference type="InterPro" id="IPR031650">
    <property type="entry name" value="CCDC73"/>
</dbReference>
<evidence type="ECO:0000313" key="3">
    <source>
        <dbReference type="EMBL" id="CAI7995349.1"/>
    </source>
</evidence>
<comment type="caution">
    <text evidence="3">The sequence shown here is derived from an EMBL/GenBank/DDBJ whole genome shotgun (WGS) entry which is preliminary data.</text>
</comment>
<keyword evidence="4" id="KW-1185">Reference proteome</keyword>
<feature type="coiled-coil region" evidence="1">
    <location>
        <begin position="152"/>
        <end position="179"/>
    </location>
</feature>
<protein>
    <submittedName>
        <fullName evidence="3">Coiled-coil domain-containing protein 73</fullName>
    </submittedName>
</protein>
<dbReference type="Proteomes" id="UP001174909">
    <property type="component" value="Unassembled WGS sequence"/>
</dbReference>
<feature type="region of interest" description="Disordered" evidence="2">
    <location>
        <begin position="688"/>
        <end position="810"/>
    </location>
</feature>
<feature type="region of interest" description="Disordered" evidence="2">
    <location>
        <begin position="520"/>
        <end position="569"/>
    </location>
</feature>
<feature type="region of interest" description="Disordered" evidence="2">
    <location>
        <begin position="1"/>
        <end position="120"/>
    </location>
</feature>
<feature type="compositionally biased region" description="Gly residues" evidence="2">
    <location>
        <begin position="50"/>
        <end position="60"/>
    </location>
</feature>
<name>A0AA35W5H6_GEOBA</name>
<feature type="compositionally biased region" description="Polar residues" evidence="2">
    <location>
        <begin position="734"/>
        <end position="770"/>
    </location>
</feature>